<reference evidence="2" key="2">
    <citation type="submission" date="2010-07" db="EMBL/GenBank/DDBJ databases">
        <authorList>
            <consortium name="The Broad Institute Genome Sequencing Platform"/>
            <consortium name="Broad Institute Genome Sequencing Center for Infectious Disease"/>
            <person name="Ma L.-J."/>
            <person name="Dead R."/>
            <person name="Young S."/>
            <person name="Zeng Q."/>
            <person name="Koehrsen M."/>
            <person name="Alvarado L."/>
            <person name="Berlin A."/>
            <person name="Chapman S.B."/>
            <person name="Chen Z."/>
            <person name="Freedman E."/>
            <person name="Gellesch M."/>
            <person name="Goldberg J."/>
            <person name="Griggs A."/>
            <person name="Gujja S."/>
            <person name="Heilman E.R."/>
            <person name="Heiman D."/>
            <person name="Hepburn T."/>
            <person name="Howarth C."/>
            <person name="Jen D."/>
            <person name="Larson L."/>
            <person name="Mehta T."/>
            <person name="Neiman D."/>
            <person name="Pearson M."/>
            <person name="Roberts A."/>
            <person name="Saif S."/>
            <person name="Shea T."/>
            <person name="Shenoy N."/>
            <person name="Sisk P."/>
            <person name="Stolte C."/>
            <person name="Sykes S."/>
            <person name="Walk T."/>
            <person name="White J."/>
            <person name="Yandava C."/>
            <person name="Haas B."/>
            <person name="Nusbaum C."/>
            <person name="Birren B."/>
        </authorList>
    </citation>
    <scope>NUCLEOTIDE SEQUENCE</scope>
    <source>
        <strain evidence="2">R3-111a-1</strain>
    </source>
</reference>
<organism evidence="2">
    <name type="scientific">Gaeumannomyces tritici (strain R3-111a-1)</name>
    <name type="common">Wheat and barley take-all root rot fungus</name>
    <name type="synonym">Gaeumannomyces graminis var. tritici</name>
    <dbReference type="NCBI Taxonomy" id="644352"/>
    <lineage>
        <taxon>Eukaryota</taxon>
        <taxon>Fungi</taxon>
        <taxon>Dikarya</taxon>
        <taxon>Ascomycota</taxon>
        <taxon>Pezizomycotina</taxon>
        <taxon>Sordariomycetes</taxon>
        <taxon>Sordariomycetidae</taxon>
        <taxon>Magnaporthales</taxon>
        <taxon>Magnaporthaceae</taxon>
        <taxon>Gaeumannomyces</taxon>
    </lineage>
</organism>
<dbReference type="OrthoDB" id="20872at2759"/>
<sequence length="158" mass="17314">MGIEGGRDLVESKAVSLSGHSSSSSSAISTDPEIEAEDGAAGDSVYKSPISSVKEALDRLYRMASLIRKPPSSSENVRVNQFLGRLRQKPTSEELLDVETQLKDIEDYQKLRQGAGAWIVTPRFQPRAVPVKAIEQSQPTTRRHTQQQARQQPSVAPS</sequence>
<keyword evidence="4" id="KW-1185">Reference proteome</keyword>
<feature type="compositionally biased region" description="Low complexity" evidence="1">
    <location>
        <begin position="12"/>
        <end position="29"/>
    </location>
</feature>
<evidence type="ECO:0000256" key="1">
    <source>
        <dbReference type="SAM" id="MobiDB-lite"/>
    </source>
</evidence>
<dbReference type="AlphaFoldDB" id="J3NVP2"/>
<evidence type="ECO:0000313" key="3">
    <source>
        <dbReference type="EnsemblFungi" id="EJT75420"/>
    </source>
</evidence>
<dbReference type="GeneID" id="20345813"/>
<name>J3NVP2_GAET3</name>
<reference evidence="3" key="4">
    <citation type="journal article" date="2015" name="G3 (Bethesda)">
        <title>Genome sequences of three phytopathogenic species of the Magnaporthaceae family of fungi.</title>
        <authorList>
            <person name="Okagaki L.H."/>
            <person name="Nunes C.C."/>
            <person name="Sailsbery J."/>
            <person name="Clay B."/>
            <person name="Brown D."/>
            <person name="John T."/>
            <person name="Oh Y."/>
            <person name="Young N."/>
            <person name="Fitzgerald M."/>
            <person name="Haas B.J."/>
            <person name="Zeng Q."/>
            <person name="Young S."/>
            <person name="Adiconis X."/>
            <person name="Fan L."/>
            <person name="Levin J.Z."/>
            <person name="Mitchell T.K."/>
            <person name="Okubara P.A."/>
            <person name="Farman M.L."/>
            <person name="Kohn L.M."/>
            <person name="Birren B."/>
            <person name="Ma L.-J."/>
            <person name="Dean R.A."/>
        </authorList>
    </citation>
    <scope>NUCLEOTIDE SEQUENCE</scope>
    <source>
        <strain evidence="3">R3-111a-1</strain>
    </source>
</reference>
<evidence type="ECO:0000313" key="4">
    <source>
        <dbReference type="Proteomes" id="UP000006039"/>
    </source>
</evidence>
<feature type="region of interest" description="Disordered" evidence="1">
    <location>
        <begin position="129"/>
        <end position="158"/>
    </location>
</feature>
<dbReference type="EMBL" id="GL385397">
    <property type="protein sequence ID" value="EJT75420.1"/>
    <property type="molecule type" value="Genomic_DNA"/>
</dbReference>
<dbReference type="EnsemblFungi" id="EJT75420">
    <property type="protein sequence ID" value="EJT75420"/>
    <property type="gene ID" value="GGTG_05355"/>
</dbReference>
<reference evidence="3" key="5">
    <citation type="submission" date="2018-04" db="UniProtKB">
        <authorList>
            <consortium name="EnsemblFungi"/>
        </authorList>
    </citation>
    <scope>IDENTIFICATION</scope>
    <source>
        <strain evidence="3">R3-111a-1</strain>
    </source>
</reference>
<gene>
    <name evidence="3" type="primary">20345813</name>
    <name evidence="2" type="ORF">GGTG_05355</name>
</gene>
<dbReference type="HOGENOM" id="CLU_1669490_0_0_1"/>
<accession>J3NVP2</accession>
<feature type="region of interest" description="Disordered" evidence="1">
    <location>
        <begin position="1"/>
        <end position="46"/>
    </location>
</feature>
<protein>
    <submittedName>
        <fullName evidence="2 3">Uncharacterized protein</fullName>
    </submittedName>
</protein>
<dbReference type="VEuPathDB" id="FungiDB:GGTG_05355"/>
<feature type="compositionally biased region" description="Basic and acidic residues" evidence="1">
    <location>
        <begin position="1"/>
        <end position="11"/>
    </location>
</feature>
<feature type="compositionally biased region" description="Low complexity" evidence="1">
    <location>
        <begin position="136"/>
        <end position="152"/>
    </location>
</feature>
<dbReference type="RefSeq" id="XP_009221420.1">
    <property type="nucleotide sequence ID" value="XM_009223156.1"/>
</dbReference>
<proteinExistence type="predicted"/>
<dbReference type="Proteomes" id="UP000006039">
    <property type="component" value="Unassembled WGS sequence"/>
</dbReference>
<reference evidence="4" key="1">
    <citation type="submission" date="2010-07" db="EMBL/GenBank/DDBJ databases">
        <title>The genome sequence of Gaeumannomyces graminis var. tritici strain R3-111a-1.</title>
        <authorList>
            <consortium name="The Broad Institute Genome Sequencing Platform"/>
            <person name="Ma L.-J."/>
            <person name="Dead R."/>
            <person name="Young S."/>
            <person name="Zeng Q."/>
            <person name="Koehrsen M."/>
            <person name="Alvarado L."/>
            <person name="Berlin A."/>
            <person name="Chapman S.B."/>
            <person name="Chen Z."/>
            <person name="Freedman E."/>
            <person name="Gellesch M."/>
            <person name="Goldberg J."/>
            <person name="Griggs A."/>
            <person name="Gujja S."/>
            <person name="Heilman E.R."/>
            <person name="Heiman D."/>
            <person name="Hepburn T."/>
            <person name="Howarth C."/>
            <person name="Jen D."/>
            <person name="Larson L."/>
            <person name="Mehta T."/>
            <person name="Neiman D."/>
            <person name="Pearson M."/>
            <person name="Roberts A."/>
            <person name="Saif S."/>
            <person name="Shea T."/>
            <person name="Shenoy N."/>
            <person name="Sisk P."/>
            <person name="Stolte C."/>
            <person name="Sykes S."/>
            <person name="Walk T."/>
            <person name="White J."/>
            <person name="Yandava C."/>
            <person name="Haas B."/>
            <person name="Nusbaum C."/>
            <person name="Birren B."/>
        </authorList>
    </citation>
    <scope>NUCLEOTIDE SEQUENCE [LARGE SCALE GENOMIC DNA]</scope>
    <source>
        <strain evidence="4">R3-111a-1</strain>
    </source>
</reference>
<evidence type="ECO:0000313" key="2">
    <source>
        <dbReference type="EMBL" id="EJT75420.1"/>
    </source>
</evidence>
<reference evidence="2" key="3">
    <citation type="submission" date="2010-09" db="EMBL/GenBank/DDBJ databases">
        <title>Annotation of Gaeumannomyces graminis var. tritici R3-111a-1.</title>
        <authorList>
            <consortium name="The Broad Institute Genome Sequencing Platform"/>
            <person name="Ma L.-J."/>
            <person name="Dead R."/>
            <person name="Young S.K."/>
            <person name="Zeng Q."/>
            <person name="Gargeya S."/>
            <person name="Fitzgerald M."/>
            <person name="Haas B."/>
            <person name="Abouelleil A."/>
            <person name="Alvarado L."/>
            <person name="Arachchi H.M."/>
            <person name="Berlin A."/>
            <person name="Brown A."/>
            <person name="Chapman S.B."/>
            <person name="Chen Z."/>
            <person name="Dunbar C."/>
            <person name="Freedman E."/>
            <person name="Gearin G."/>
            <person name="Gellesch M."/>
            <person name="Goldberg J."/>
            <person name="Griggs A."/>
            <person name="Gujja S."/>
            <person name="Heiman D."/>
            <person name="Howarth C."/>
            <person name="Larson L."/>
            <person name="Lui A."/>
            <person name="MacDonald P.J.P."/>
            <person name="Mehta T."/>
            <person name="Montmayeur A."/>
            <person name="Murphy C."/>
            <person name="Neiman D."/>
            <person name="Pearson M."/>
            <person name="Priest M."/>
            <person name="Roberts A."/>
            <person name="Saif S."/>
            <person name="Shea T."/>
            <person name="Shenoy N."/>
            <person name="Sisk P."/>
            <person name="Stolte C."/>
            <person name="Sykes S."/>
            <person name="Yandava C."/>
            <person name="Wortman J."/>
            <person name="Nusbaum C."/>
            <person name="Birren B."/>
        </authorList>
    </citation>
    <scope>NUCLEOTIDE SEQUENCE</scope>
    <source>
        <strain evidence="2">R3-111a-1</strain>
    </source>
</reference>